<dbReference type="EMBL" id="MCGO01000121">
    <property type="protein sequence ID" value="ORY25964.1"/>
    <property type="molecule type" value="Genomic_DNA"/>
</dbReference>
<evidence type="ECO:0000313" key="1">
    <source>
        <dbReference type="EMBL" id="ORY25964.1"/>
    </source>
</evidence>
<name>A0A1Y2B164_9FUNG</name>
<dbReference type="AlphaFoldDB" id="A0A1Y2B164"/>
<organism evidence="2 5">
    <name type="scientific">Rhizoclosmatium globosum</name>
    <dbReference type="NCBI Taxonomy" id="329046"/>
    <lineage>
        <taxon>Eukaryota</taxon>
        <taxon>Fungi</taxon>
        <taxon>Fungi incertae sedis</taxon>
        <taxon>Chytridiomycota</taxon>
        <taxon>Chytridiomycota incertae sedis</taxon>
        <taxon>Chytridiomycetes</taxon>
        <taxon>Chytridiales</taxon>
        <taxon>Chytriomycetaceae</taxon>
        <taxon>Rhizoclosmatium</taxon>
    </lineage>
</organism>
<evidence type="ECO:0000313" key="3">
    <source>
        <dbReference type="EMBL" id="ORY41968.1"/>
    </source>
</evidence>
<dbReference type="Proteomes" id="UP000193642">
    <property type="component" value="Unassembled WGS sequence"/>
</dbReference>
<accession>A0A1Y2B164</accession>
<keyword evidence="5" id="KW-1185">Reference proteome</keyword>
<protein>
    <submittedName>
        <fullName evidence="2">Uncharacterized protein</fullName>
    </submittedName>
</protein>
<dbReference type="EMBL" id="MCGO01000094">
    <property type="protein sequence ID" value="ORY28579.1"/>
    <property type="molecule type" value="Genomic_DNA"/>
</dbReference>
<sequence length="54" mass="5997">MCFTLSESRNSPIRFVNIKDRTHNYRHTQAVIGLGQDTSVKPNTQAPASVLPKA</sequence>
<dbReference type="EMBL" id="MCGO01000030">
    <property type="protein sequence ID" value="ORY41968.1"/>
    <property type="molecule type" value="Genomic_DNA"/>
</dbReference>
<comment type="caution">
    <text evidence="2">The sequence shown here is derived from an EMBL/GenBank/DDBJ whole genome shotgun (WGS) entry which is preliminary data.</text>
</comment>
<dbReference type="EMBL" id="MCGO01000021">
    <property type="protein sequence ID" value="ORY44719.1"/>
    <property type="molecule type" value="Genomic_DNA"/>
</dbReference>
<proteinExistence type="predicted"/>
<reference evidence="2 5" key="1">
    <citation type="submission" date="2016-07" db="EMBL/GenBank/DDBJ databases">
        <title>Pervasive Adenine N6-methylation of Active Genes in Fungi.</title>
        <authorList>
            <consortium name="DOE Joint Genome Institute"/>
            <person name="Mondo S.J."/>
            <person name="Dannebaum R.O."/>
            <person name="Kuo R.C."/>
            <person name="Labutti K."/>
            <person name="Haridas S."/>
            <person name="Kuo A."/>
            <person name="Salamov A."/>
            <person name="Ahrendt S.R."/>
            <person name="Lipzen A."/>
            <person name="Sullivan W."/>
            <person name="Andreopoulos W.B."/>
            <person name="Clum A."/>
            <person name="Lindquist E."/>
            <person name="Daum C."/>
            <person name="Ramamoorthy G.K."/>
            <person name="Gryganskyi A."/>
            <person name="Culley D."/>
            <person name="Magnuson J.K."/>
            <person name="James T.Y."/>
            <person name="O'Malley M.A."/>
            <person name="Stajich J.E."/>
            <person name="Spatafora J.W."/>
            <person name="Visel A."/>
            <person name="Grigoriev I.V."/>
        </authorList>
    </citation>
    <scope>NUCLEOTIDE SEQUENCE [LARGE SCALE GENOMIC DNA]</scope>
    <source>
        <strain evidence="2 5">JEL800</strain>
    </source>
</reference>
<gene>
    <name evidence="4" type="ORF">BCR33DRAFT_716689</name>
    <name evidence="3" type="ORF">BCR33DRAFT_718605</name>
    <name evidence="2" type="ORF">BCR33DRAFT_725060</name>
    <name evidence="1" type="ORF">BCR33DRAFT_726576</name>
</gene>
<evidence type="ECO:0000313" key="2">
    <source>
        <dbReference type="EMBL" id="ORY28579.1"/>
    </source>
</evidence>
<evidence type="ECO:0000313" key="4">
    <source>
        <dbReference type="EMBL" id="ORY44719.1"/>
    </source>
</evidence>
<evidence type="ECO:0000313" key="5">
    <source>
        <dbReference type="Proteomes" id="UP000193642"/>
    </source>
</evidence>